<name>A0AAV9KXC6_9SOLN</name>
<sequence>MWITLDEVCVDEPSTRKIHFKTQTGLARNSHVLAFEKHTCVICKCRFHRKMIFAHNNI</sequence>
<dbReference type="AlphaFoldDB" id="A0AAV9KXC6"/>
<keyword evidence="2" id="KW-1185">Reference proteome</keyword>
<evidence type="ECO:0000313" key="1">
    <source>
        <dbReference type="EMBL" id="KAK4718091.1"/>
    </source>
</evidence>
<protein>
    <submittedName>
        <fullName evidence="1">Uncharacterized protein</fullName>
    </submittedName>
</protein>
<dbReference type="Proteomes" id="UP001311915">
    <property type="component" value="Unassembled WGS sequence"/>
</dbReference>
<gene>
    <name evidence="1" type="ORF">R3W88_016429</name>
</gene>
<evidence type="ECO:0000313" key="2">
    <source>
        <dbReference type="Proteomes" id="UP001311915"/>
    </source>
</evidence>
<organism evidence="1 2">
    <name type="scientific">Solanum pinnatisectum</name>
    <name type="common">tansyleaf nightshade</name>
    <dbReference type="NCBI Taxonomy" id="50273"/>
    <lineage>
        <taxon>Eukaryota</taxon>
        <taxon>Viridiplantae</taxon>
        <taxon>Streptophyta</taxon>
        <taxon>Embryophyta</taxon>
        <taxon>Tracheophyta</taxon>
        <taxon>Spermatophyta</taxon>
        <taxon>Magnoliopsida</taxon>
        <taxon>eudicotyledons</taxon>
        <taxon>Gunneridae</taxon>
        <taxon>Pentapetalae</taxon>
        <taxon>asterids</taxon>
        <taxon>lamiids</taxon>
        <taxon>Solanales</taxon>
        <taxon>Solanaceae</taxon>
        <taxon>Solanoideae</taxon>
        <taxon>Solaneae</taxon>
        <taxon>Solanum</taxon>
    </lineage>
</organism>
<reference evidence="1 2" key="1">
    <citation type="submission" date="2023-10" db="EMBL/GenBank/DDBJ databases">
        <title>Genome-Wide Identification Analysis in wild type Solanum Pinnatisectum Reveals Some Genes Defensing Phytophthora Infestans.</title>
        <authorList>
            <person name="Sun C."/>
        </authorList>
    </citation>
    <scope>NUCLEOTIDE SEQUENCE [LARGE SCALE GENOMIC DNA]</scope>
    <source>
        <strain evidence="1">LQN</strain>
        <tissue evidence="1">Leaf</tissue>
    </source>
</reference>
<comment type="caution">
    <text evidence="1">The sequence shown here is derived from an EMBL/GenBank/DDBJ whole genome shotgun (WGS) entry which is preliminary data.</text>
</comment>
<proteinExistence type="predicted"/>
<accession>A0AAV9KXC6</accession>
<dbReference type="EMBL" id="JAWPEI010000008">
    <property type="protein sequence ID" value="KAK4718091.1"/>
    <property type="molecule type" value="Genomic_DNA"/>
</dbReference>